<keyword evidence="7 12" id="KW-0479">Metal-binding</keyword>
<dbReference type="GO" id="GO:0016740">
    <property type="term" value="F:transferase activity"/>
    <property type="evidence" value="ECO:0007669"/>
    <property type="project" value="UniProtKB-KW"/>
</dbReference>
<evidence type="ECO:0000256" key="1">
    <source>
        <dbReference type="ARBA" id="ARBA00001946"/>
    </source>
</evidence>
<keyword evidence="5 12" id="KW-0285">Flavoprotein</keyword>
<dbReference type="EMBL" id="JAKJPO010000007">
    <property type="protein sequence ID" value="MCF7222442.1"/>
    <property type="molecule type" value="Genomic_DNA"/>
</dbReference>
<keyword evidence="9 12" id="KW-0460">Magnesium</keyword>
<evidence type="ECO:0000313" key="15">
    <source>
        <dbReference type="Proteomes" id="UP001430796"/>
    </source>
</evidence>
<dbReference type="SUPFAM" id="SSF143631">
    <property type="entry name" value="ApbE-like"/>
    <property type="match status" value="1"/>
</dbReference>
<keyword evidence="8 12" id="KW-0274">FAD</keyword>
<evidence type="ECO:0000256" key="10">
    <source>
        <dbReference type="ARBA" id="ARBA00031306"/>
    </source>
</evidence>
<dbReference type="EC" id="2.7.1.180" evidence="3 12"/>
<comment type="catalytic activity">
    <reaction evidence="11 12">
        <text>L-threonyl-[protein] + FAD = FMN-L-threonyl-[protein] + AMP + H(+)</text>
        <dbReference type="Rhea" id="RHEA:36847"/>
        <dbReference type="Rhea" id="RHEA-COMP:11060"/>
        <dbReference type="Rhea" id="RHEA-COMP:11061"/>
        <dbReference type="ChEBI" id="CHEBI:15378"/>
        <dbReference type="ChEBI" id="CHEBI:30013"/>
        <dbReference type="ChEBI" id="CHEBI:57692"/>
        <dbReference type="ChEBI" id="CHEBI:74257"/>
        <dbReference type="ChEBI" id="CHEBI:456215"/>
        <dbReference type="EC" id="2.7.1.180"/>
    </reaction>
</comment>
<feature type="signal peptide" evidence="13">
    <location>
        <begin position="1"/>
        <end position="25"/>
    </location>
</feature>
<evidence type="ECO:0000256" key="6">
    <source>
        <dbReference type="ARBA" id="ARBA00022679"/>
    </source>
</evidence>
<dbReference type="InterPro" id="IPR003374">
    <property type="entry name" value="ApbE-like_sf"/>
</dbReference>
<evidence type="ECO:0000256" key="12">
    <source>
        <dbReference type="PIRNR" id="PIRNR006268"/>
    </source>
</evidence>
<accession>A0ABS9HWL6</accession>
<proteinExistence type="inferred from homology"/>
<evidence type="ECO:0000256" key="5">
    <source>
        <dbReference type="ARBA" id="ARBA00022630"/>
    </source>
</evidence>
<evidence type="ECO:0000256" key="7">
    <source>
        <dbReference type="ARBA" id="ARBA00022723"/>
    </source>
</evidence>
<comment type="cofactor">
    <cofactor evidence="1">
        <name>Mg(2+)</name>
        <dbReference type="ChEBI" id="CHEBI:18420"/>
    </cofactor>
</comment>
<protein>
    <recommendedName>
        <fullName evidence="4 12">FAD:protein FMN transferase</fullName>
        <ecNumber evidence="3 12">2.7.1.180</ecNumber>
    </recommendedName>
    <alternativeName>
        <fullName evidence="10 12">Flavin transferase</fullName>
    </alternativeName>
</protein>
<evidence type="ECO:0000256" key="2">
    <source>
        <dbReference type="ARBA" id="ARBA00008282"/>
    </source>
</evidence>
<gene>
    <name evidence="14" type="ORF">L3V18_11680</name>
</gene>
<evidence type="ECO:0000256" key="4">
    <source>
        <dbReference type="ARBA" id="ARBA00016337"/>
    </source>
</evidence>
<feature type="chain" id="PRO_5047371997" description="FAD:protein FMN transferase" evidence="13">
    <location>
        <begin position="26"/>
        <end position="348"/>
    </location>
</feature>
<comment type="similarity">
    <text evidence="2 12">Belongs to the ApbE family.</text>
</comment>
<keyword evidence="6 12" id="KW-0808">Transferase</keyword>
<keyword evidence="15" id="KW-1185">Reference proteome</keyword>
<reference evidence="14" key="1">
    <citation type="submission" date="2022-01" db="EMBL/GenBank/DDBJ databases">
        <title>Lysobacter chinensis sp. nov., a bacterium isolated from cow dung compost.</title>
        <authorList>
            <person name="Liu Y."/>
        </authorList>
    </citation>
    <scope>NUCLEOTIDE SEQUENCE</scope>
    <source>
        <strain evidence="14">TLK-CK17</strain>
    </source>
</reference>
<evidence type="ECO:0000256" key="11">
    <source>
        <dbReference type="ARBA" id="ARBA00048540"/>
    </source>
</evidence>
<dbReference type="Gene3D" id="3.10.520.10">
    <property type="entry name" value="ApbE-like domains"/>
    <property type="match status" value="1"/>
</dbReference>
<evidence type="ECO:0000256" key="9">
    <source>
        <dbReference type="ARBA" id="ARBA00022842"/>
    </source>
</evidence>
<name>A0ABS9HWL6_9GAMM</name>
<dbReference type="PANTHER" id="PTHR30040">
    <property type="entry name" value="THIAMINE BIOSYNTHESIS LIPOPROTEIN APBE"/>
    <property type="match status" value="1"/>
</dbReference>
<dbReference type="RefSeq" id="WP_237055060.1">
    <property type="nucleotide sequence ID" value="NZ_JAKJPO010000007.1"/>
</dbReference>
<organism evidence="14 15">
    <name type="scientific">Marilutibacter chinensis</name>
    <dbReference type="NCBI Taxonomy" id="2912247"/>
    <lineage>
        <taxon>Bacteria</taxon>
        <taxon>Pseudomonadati</taxon>
        <taxon>Pseudomonadota</taxon>
        <taxon>Gammaproteobacteria</taxon>
        <taxon>Lysobacterales</taxon>
        <taxon>Lysobacteraceae</taxon>
        <taxon>Marilutibacter</taxon>
    </lineage>
</organism>
<dbReference type="PANTHER" id="PTHR30040:SF2">
    <property type="entry name" value="FAD:PROTEIN FMN TRANSFERASE"/>
    <property type="match status" value="1"/>
</dbReference>
<sequence length="348" mass="37050">MRPFSLQLAGFLLTGILLVPQAALAATLHHLSGRTMGTTWQVRVASDADPDRLSAGIQAQLDEVVAQMSTWEPASDISRFNRAPAGELQGLPDAFFEVLDAALTLAADTGGAYDPTVGPLVNLWGFGPDGARDAPPDDRAIAAVMARSGWRRLVLDRRTRTVVQPGGLYLDLSSIAKGYGVDRVAAYLDATGSSAWLVEVGGELRARGRKPDGETWRIAIEQPAPDDRGDGAATGDLPQLSGVVLEPGDMAVATSGDYRHYFETADGRFSHTIDPRNGRPVSHGLASVTVLHPSCMQADALATALSVLGPEAGYRYAVERGLAALFFVHAGDGFQRRTTPAFERHLLP</sequence>
<dbReference type="InterPro" id="IPR024932">
    <property type="entry name" value="ApbE"/>
</dbReference>
<evidence type="ECO:0000256" key="8">
    <source>
        <dbReference type="ARBA" id="ARBA00022827"/>
    </source>
</evidence>
<comment type="caution">
    <text evidence="14">The sequence shown here is derived from an EMBL/GenBank/DDBJ whole genome shotgun (WGS) entry which is preliminary data.</text>
</comment>
<reference evidence="14" key="2">
    <citation type="submission" date="2022-01" db="EMBL/GenBank/DDBJ databases">
        <authorList>
            <person name="Zhou L.Y."/>
        </authorList>
    </citation>
    <scope>NUCLEOTIDE SEQUENCE</scope>
    <source>
        <strain evidence="14">TLK-CK17</strain>
    </source>
</reference>
<keyword evidence="13" id="KW-0732">Signal</keyword>
<evidence type="ECO:0000256" key="13">
    <source>
        <dbReference type="SAM" id="SignalP"/>
    </source>
</evidence>
<evidence type="ECO:0000313" key="14">
    <source>
        <dbReference type="EMBL" id="MCF7222442.1"/>
    </source>
</evidence>
<dbReference type="Pfam" id="PF02424">
    <property type="entry name" value="ApbE"/>
    <property type="match status" value="1"/>
</dbReference>
<dbReference type="PIRSF" id="PIRSF006268">
    <property type="entry name" value="ApbE"/>
    <property type="match status" value="1"/>
</dbReference>
<dbReference type="Proteomes" id="UP001430796">
    <property type="component" value="Unassembled WGS sequence"/>
</dbReference>
<evidence type="ECO:0000256" key="3">
    <source>
        <dbReference type="ARBA" id="ARBA00011955"/>
    </source>
</evidence>